<keyword evidence="13" id="KW-0408">Iron</keyword>
<dbReference type="Proteomes" id="UP000248897">
    <property type="component" value="Chromosome 1"/>
</dbReference>
<dbReference type="InterPro" id="IPR023753">
    <property type="entry name" value="FAD/NAD-binding_dom"/>
</dbReference>
<dbReference type="PRINTS" id="PR00411">
    <property type="entry name" value="PNDRDTASEI"/>
</dbReference>
<dbReference type="PANTHER" id="PTHR43809">
    <property type="entry name" value="NITRITE REDUCTASE (NADH) LARGE SUBUNIT"/>
    <property type="match status" value="1"/>
</dbReference>
<keyword evidence="14" id="KW-0411">Iron-sulfur</keyword>
<dbReference type="PRINTS" id="PR00368">
    <property type="entry name" value="FADPNR"/>
</dbReference>
<reference evidence="21 22" key="1">
    <citation type="submission" date="2018-06" db="EMBL/GenBank/DDBJ databases">
        <authorList>
            <consortium name="Pathogen Informatics"/>
            <person name="Doyle S."/>
        </authorList>
    </citation>
    <scope>NUCLEOTIDE SEQUENCE [LARGE SCALE GENOMIC DNA]</scope>
    <source>
        <strain evidence="21 22">NCTC12961</strain>
    </source>
</reference>
<keyword evidence="23" id="KW-1185">Reference proteome</keyword>
<protein>
    <submittedName>
        <fullName evidence="21">Benzene 1,2-dioxygenase system ferredoxin--NAD(+) reductase subunit</fullName>
        <ecNumber evidence="21">1.18.1.3</ecNumber>
    </submittedName>
    <submittedName>
        <fullName evidence="20">Nitrite reductase small subunit NirD</fullName>
    </submittedName>
</protein>
<dbReference type="GO" id="GO:0008942">
    <property type="term" value="F:nitrite reductase [NAD(P)H] activity"/>
    <property type="evidence" value="ECO:0007669"/>
    <property type="project" value="InterPro"/>
</dbReference>
<feature type="domain" description="Rieske" evidence="19">
    <location>
        <begin position="1263"/>
        <end position="1363"/>
    </location>
</feature>
<comment type="cofactor">
    <cofactor evidence="16">
        <name>[2Fe-2S] cluster</name>
        <dbReference type="ChEBI" id="CHEBI:190135"/>
    </cofactor>
</comment>
<dbReference type="Gene3D" id="3.50.50.60">
    <property type="entry name" value="FAD/NAD(P)-binding domain"/>
    <property type="match status" value="4"/>
</dbReference>
<evidence type="ECO:0000313" key="20">
    <source>
        <dbReference type="EMBL" id="QPS20384.1"/>
    </source>
</evidence>
<dbReference type="Gene3D" id="1.10.10.1100">
    <property type="entry name" value="BFD-like [2Fe-2S]-binding domain"/>
    <property type="match status" value="1"/>
</dbReference>
<keyword evidence="10" id="KW-0479">Metal-binding</keyword>
<comment type="cofactor">
    <cofactor evidence="1">
        <name>siroheme</name>
        <dbReference type="ChEBI" id="CHEBI:60052"/>
    </cofactor>
</comment>
<dbReference type="InterPro" id="IPR036188">
    <property type="entry name" value="FAD/NAD-bd_sf"/>
</dbReference>
<reference evidence="20 23" key="2">
    <citation type="submission" date="2020-12" db="EMBL/GenBank/DDBJ databases">
        <title>FDA dAtabase for Regulatory Grade micrObial Sequences (FDA-ARGOS): Supporting development and validation of Infectious Disease Dx tests.</title>
        <authorList>
            <person name="Sproer C."/>
            <person name="Gronow S."/>
            <person name="Severitt S."/>
            <person name="Schroder I."/>
            <person name="Tallon L."/>
            <person name="Sadzewicz L."/>
            <person name="Zhao X."/>
            <person name="Boylan J."/>
            <person name="Ott S."/>
            <person name="Bowen H."/>
            <person name="Vavikolanu K."/>
            <person name="Mehta A."/>
            <person name="Aluvathingal J."/>
            <person name="Nadendla S."/>
            <person name="Lowell S."/>
            <person name="Myers T."/>
            <person name="Yan Y."/>
            <person name="Sichtig H."/>
        </authorList>
    </citation>
    <scope>NUCLEOTIDE SEQUENCE [LARGE SCALE GENOMIC DNA]</scope>
    <source>
        <strain evidence="20 23">FDAARGOS_907</strain>
    </source>
</reference>
<dbReference type="InterPro" id="IPR036136">
    <property type="entry name" value="Nit/Sulf_reduc_fer-like_dom_sf"/>
</dbReference>
<dbReference type="FunFam" id="3.50.50.60:FF:000033">
    <property type="entry name" value="Nitrite reductase [NAD(P)H], large subunit"/>
    <property type="match status" value="1"/>
</dbReference>
<dbReference type="SUPFAM" id="SSF51905">
    <property type="entry name" value="FAD/NAD(P)-binding domain"/>
    <property type="match status" value="4"/>
</dbReference>
<evidence type="ECO:0000259" key="19">
    <source>
        <dbReference type="PROSITE" id="PS51296"/>
    </source>
</evidence>
<dbReference type="InterPro" id="IPR006066">
    <property type="entry name" value="NO2/SO3_Rdtase_FeS/sirohaem_BS"/>
</dbReference>
<evidence type="ECO:0000256" key="18">
    <source>
        <dbReference type="SAM" id="MobiDB-lite"/>
    </source>
</evidence>
<dbReference type="Pfam" id="PF18267">
    <property type="entry name" value="Rubredoxin_C"/>
    <property type="match status" value="2"/>
</dbReference>
<evidence type="ECO:0000256" key="16">
    <source>
        <dbReference type="ARBA" id="ARBA00034078"/>
    </source>
</evidence>
<dbReference type="Pfam" id="PF03460">
    <property type="entry name" value="NIR_SIR_ferr"/>
    <property type="match status" value="1"/>
</dbReference>
<proteinExistence type="inferred from homology"/>
<evidence type="ECO:0000256" key="17">
    <source>
        <dbReference type="ARBA" id="ARBA00064211"/>
    </source>
</evidence>
<keyword evidence="21" id="KW-0223">Dioxygenase</keyword>
<dbReference type="UniPathway" id="UPA00653"/>
<dbReference type="Pfam" id="PF04324">
    <property type="entry name" value="Fer2_BFD"/>
    <property type="match status" value="1"/>
</dbReference>
<dbReference type="GO" id="GO:0020037">
    <property type="term" value="F:heme binding"/>
    <property type="evidence" value="ECO:0007669"/>
    <property type="project" value="InterPro"/>
</dbReference>
<evidence type="ECO:0000256" key="11">
    <source>
        <dbReference type="ARBA" id="ARBA00022827"/>
    </source>
</evidence>
<dbReference type="FunFam" id="3.30.413.10:FF:000007">
    <property type="entry name" value="Nitrite reductase [NAD(P)H] large subunit"/>
    <property type="match status" value="1"/>
</dbReference>
<name>A0A2X4UU56_SERPL</name>
<dbReference type="InterPro" id="IPR012744">
    <property type="entry name" value="Nitri_red_NirB"/>
</dbReference>
<keyword evidence="9" id="KW-0001">2Fe-2S</keyword>
<dbReference type="InterPro" id="IPR005117">
    <property type="entry name" value="NiRdtase/SiRdtase_haem-b_fer"/>
</dbReference>
<dbReference type="RefSeq" id="WP_073972071.1">
    <property type="nucleotide sequence ID" value="NZ_CAMITG010000009.1"/>
</dbReference>
<evidence type="ECO:0000256" key="7">
    <source>
        <dbReference type="ARBA" id="ARBA00022617"/>
    </source>
</evidence>
<dbReference type="Gene3D" id="3.30.390.30">
    <property type="match status" value="2"/>
</dbReference>
<evidence type="ECO:0000256" key="9">
    <source>
        <dbReference type="ARBA" id="ARBA00022714"/>
    </source>
</evidence>
<dbReference type="InterPro" id="IPR017941">
    <property type="entry name" value="Rieske_2Fe-2S"/>
</dbReference>
<keyword evidence="8" id="KW-0285">Flavoprotein</keyword>
<evidence type="ECO:0000256" key="5">
    <source>
        <dbReference type="ARBA" id="ARBA00010429"/>
    </source>
</evidence>
<comment type="cofactor">
    <cofactor evidence="3">
        <name>FAD</name>
        <dbReference type="ChEBI" id="CHEBI:57692"/>
    </cofactor>
</comment>
<dbReference type="GO" id="GO:0051213">
    <property type="term" value="F:dioxygenase activity"/>
    <property type="evidence" value="ECO:0007669"/>
    <property type="project" value="UniProtKB-KW"/>
</dbReference>
<dbReference type="InterPro" id="IPR006067">
    <property type="entry name" value="NO2/SO3_Rdtase_4Fe4S_dom"/>
</dbReference>
<keyword evidence="7" id="KW-0349">Heme</keyword>
<evidence type="ECO:0000256" key="10">
    <source>
        <dbReference type="ARBA" id="ARBA00022723"/>
    </source>
</evidence>
<keyword evidence="15" id="KW-0534">Nitrate assimilation</keyword>
<dbReference type="NCBIfam" id="TIGR02378">
    <property type="entry name" value="nirD_assim_sml"/>
    <property type="match status" value="1"/>
</dbReference>
<dbReference type="Pfam" id="PF13806">
    <property type="entry name" value="Rieske_2"/>
    <property type="match status" value="1"/>
</dbReference>
<dbReference type="CDD" id="cd19943">
    <property type="entry name" value="NirB_Fer2_BFD-like_1"/>
    <property type="match status" value="1"/>
</dbReference>
<comment type="cofactor">
    <cofactor evidence="2">
        <name>[4Fe-4S] cluster</name>
        <dbReference type="ChEBI" id="CHEBI:49883"/>
    </cofactor>
</comment>
<dbReference type="PROSITE" id="PS51296">
    <property type="entry name" value="RIESKE"/>
    <property type="match status" value="1"/>
</dbReference>
<dbReference type="InterPro" id="IPR041575">
    <property type="entry name" value="Rubredoxin_C"/>
</dbReference>
<comment type="subunit">
    <text evidence="17">Homodimer which associates with NirD.</text>
</comment>
<dbReference type="EC" id="1.18.1.3" evidence="21"/>
<dbReference type="EMBL" id="CP065673">
    <property type="protein sequence ID" value="QPS20384.1"/>
    <property type="molecule type" value="Genomic_DNA"/>
</dbReference>
<dbReference type="PRINTS" id="PR00397">
    <property type="entry name" value="SIROHAEM"/>
</dbReference>
<evidence type="ECO:0000256" key="15">
    <source>
        <dbReference type="ARBA" id="ARBA00023063"/>
    </source>
</evidence>
<dbReference type="CDD" id="cd03529">
    <property type="entry name" value="Rieske_NirD"/>
    <property type="match status" value="1"/>
</dbReference>
<evidence type="ECO:0000256" key="1">
    <source>
        <dbReference type="ARBA" id="ARBA00001929"/>
    </source>
</evidence>
<keyword evidence="6" id="KW-0004">4Fe-4S</keyword>
<evidence type="ECO:0000256" key="2">
    <source>
        <dbReference type="ARBA" id="ARBA00001966"/>
    </source>
</evidence>
<gene>
    <name evidence="21" type="primary">bedA</name>
    <name evidence="20" type="synonym">nirD</name>
    <name evidence="20" type="ORF">I6G64_22985</name>
    <name evidence="21" type="ORF">NCTC12961_03589</name>
</gene>
<dbReference type="FunFam" id="1.10.10.1100:FF:000002">
    <property type="entry name" value="Nitrite reductase large subunit"/>
    <property type="match status" value="1"/>
</dbReference>
<evidence type="ECO:0000256" key="3">
    <source>
        <dbReference type="ARBA" id="ARBA00001974"/>
    </source>
</evidence>
<dbReference type="InterPro" id="IPR036922">
    <property type="entry name" value="Rieske_2Fe-2S_sf"/>
</dbReference>
<dbReference type="InterPro" id="IPR007419">
    <property type="entry name" value="BFD-like_2Fe2S-bd_dom"/>
</dbReference>
<dbReference type="GO" id="GO:0051539">
    <property type="term" value="F:4 iron, 4 sulfur cluster binding"/>
    <property type="evidence" value="ECO:0007669"/>
    <property type="project" value="UniProtKB-KW"/>
</dbReference>
<dbReference type="InterPro" id="IPR052034">
    <property type="entry name" value="NasD-like"/>
</dbReference>
<evidence type="ECO:0000313" key="21">
    <source>
        <dbReference type="EMBL" id="SQI42331.1"/>
    </source>
</evidence>
<evidence type="ECO:0000256" key="4">
    <source>
        <dbReference type="ARBA" id="ARBA00005096"/>
    </source>
</evidence>
<dbReference type="GO" id="GO:0050660">
    <property type="term" value="F:flavin adenine dinucleotide binding"/>
    <property type="evidence" value="ECO:0007669"/>
    <property type="project" value="InterPro"/>
</dbReference>
<evidence type="ECO:0000256" key="13">
    <source>
        <dbReference type="ARBA" id="ARBA00023004"/>
    </source>
</evidence>
<dbReference type="GO" id="GO:0046872">
    <property type="term" value="F:metal ion binding"/>
    <property type="evidence" value="ECO:0007669"/>
    <property type="project" value="UniProtKB-KW"/>
</dbReference>
<dbReference type="Pfam" id="PF01077">
    <property type="entry name" value="NIR_SIR"/>
    <property type="match status" value="1"/>
</dbReference>
<dbReference type="GO" id="GO:0050661">
    <property type="term" value="F:NADP binding"/>
    <property type="evidence" value="ECO:0007669"/>
    <property type="project" value="InterPro"/>
</dbReference>
<comment type="pathway">
    <text evidence="4">Nitrogen metabolism; nitrate reduction (assimilation).</text>
</comment>
<sequence length="1382" mass="149221">MMDKTQLVVIGNGMAGMRLVETLCRLAPARYAITVIGEEPRGNYNRILLSPVLAGEKAFSETLLHDLDWYHRHDVRLLAGEPALAVDRRHKRVMTARHEVPYDLLVFATGSRPLMPQLPGVTLNGIYGFRTLDDVEAMLGRCRPGRHALVVGGGVLGIEAAAALTQRGMTATVVHRGTHLMERQLDARAGRMLQHNLLQRGIECRLACEVSRFHGTEQVQAATLSNGERCDCDLVVIAAGVRPEISLAQAAGLGCERGILIDDRMQTEDPAIFAIGECAQLDATTFGLVAPCWQQAELLARRLSGEQVPGYRPAPLHTRLKVSGIEMFSAGEMIADAQTELHHAEDPQAQHYRRLLVRHGRLQGVVLYGDAQDSPFYLRQLGQPVNQPEALLFGSSEPEAPQASDERTSDMHKPVLLVAGHGMVGHHFLEQLVARELHQQYHIVVFGEEPVAAYDRVHLSEFFSGRSADSLSMVEAGFFEGSGIELRLGQAVCAIDRRRKCVIDAEGRETAYDHLVLATGSYPFVPPIPGNDRPGCLVYRTLEDLAAIAECAASASVGVVVGGGLLGLEAANALQQLGLKTHVVEFAPRLMGVQLDDGGAAMLRKKIEALGVSVHTGKQTQAIIEGSLHRHSMSFADGETLDADLILFSAGIRPRDQLARAAELEVGPRGGIVIDSQCRTSDDAIYAIGECALWNGQIFGLVAPGYQMARTLADLLAGRENVFCGADMSTKLKLLGVEVASIGDAHGHTPGSQSYSWVDGPAEVYKKLVVDADGKRLLGAVLVGDSSEYSTLQQMMLNDLPLPAAPESLILPASAGGAPKALGVSALPATAQICSCHNVSKGDISCAVDQGCGDLAAVKACTKAGTGCGGCAALVKQVMEHELQQRGVVVKKDVCEHFAYSRQELYHLVRVGNIRTFDDLLARHGHGHGCEVCKPLAGSILASCWNEYLLKPQHLPLQDTNDRFFANIQKDGTYSVVPRVPAGEITPAGLIAIGQIAQRYQLYTKITGGQRVDLFGARLEQLPEIWQQLVDAGFETGHAYGKSLRTVKSCVGSSWCRYGVQDSTALAIELEHRYKGLRAPHKIKMAVSGCTRECAEAQSKDVGVIATDKGWNLYLCGNGGMKPRHADLFASDLDTATLIRMVDRFLMFYVRTADRLQRTSTWMDNLEGGLDYLREVVLEDSLGIAADLENDMQAVVGSYQCEWQTTLASPDRLKLFRAFVNSDRPDEAIVWQPERGQRRPASGEERGQVTEVQPASAAGDQWLDVCALADIPVNAGIAARLGPRQIALFHLPGSGVYALANQEPDSDANVLARGLLGDVAGVPVVISPLYKQRFRLSDGSCVDNAQSGVTAWPVRVTAGRVWVCSQPLAVQAAMPEATGAAS</sequence>
<evidence type="ECO:0000256" key="6">
    <source>
        <dbReference type="ARBA" id="ARBA00022485"/>
    </source>
</evidence>
<dbReference type="GO" id="GO:0008860">
    <property type="term" value="F:ferredoxin-NAD+ reductase activity"/>
    <property type="evidence" value="ECO:0007669"/>
    <property type="project" value="UniProtKB-EC"/>
</dbReference>
<feature type="compositionally biased region" description="Basic and acidic residues" evidence="18">
    <location>
        <begin position="1235"/>
        <end position="1248"/>
    </location>
</feature>
<dbReference type="SUPFAM" id="SSF50022">
    <property type="entry name" value="ISP domain"/>
    <property type="match status" value="1"/>
</dbReference>
<dbReference type="InterPro" id="IPR012748">
    <property type="entry name" value="Rieske-like_NirD"/>
</dbReference>
<evidence type="ECO:0000313" key="22">
    <source>
        <dbReference type="Proteomes" id="UP000248897"/>
    </source>
</evidence>
<dbReference type="GO" id="GO:0015980">
    <property type="term" value="P:energy derivation by oxidation of organic compounds"/>
    <property type="evidence" value="ECO:0007669"/>
    <property type="project" value="UniProtKB-ARBA"/>
</dbReference>
<dbReference type="EMBL" id="LS483469">
    <property type="protein sequence ID" value="SQI42331.1"/>
    <property type="molecule type" value="Genomic_DNA"/>
</dbReference>
<dbReference type="NCBIfam" id="TIGR02374">
    <property type="entry name" value="nitri_red_nirB"/>
    <property type="match status" value="1"/>
</dbReference>
<dbReference type="PROSITE" id="PS51300">
    <property type="entry name" value="NIRD"/>
    <property type="match status" value="1"/>
</dbReference>
<evidence type="ECO:0000256" key="14">
    <source>
        <dbReference type="ARBA" id="ARBA00023014"/>
    </source>
</evidence>
<accession>A0A2X4UU56</accession>
<evidence type="ECO:0000256" key="8">
    <source>
        <dbReference type="ARBA" id="ARBA00022630"/>
    </source>
</evidence>
<dbReference type="InterPro" id="IPR041854">
    <property type="entry name" value="BFD-like_2Fe2S-bd_dom_sf"/>
</dbReference>
<keyword evidence="12 21" id="KW-0560">Oxidoreductase</keyword>
<feature type="region of interest" description="Disordered" evidence="18">
    <location>
        <begin position="1233"/>
        <end position="1255"/>
    </location>
</feature>
<dbReference type="Proteomes" id="UP000594967">
    <property type="component" value="Chromosome"/>
</dbReference>
<evidence type="ECO:0000256" key="12">
    <source>
        <dbReference type="ARBA" id="ARBA00023002"/>
    </source>
</evidence>
<dbReference type="PROSITE" id="PS00365">
    <property type="entry name" value="NIR_SIR"/>
    <property type="match status" value="1"/>
</dbReference>
<evidence type="ECO:0000313" key="23">
    <source>
        <dbReference type="Proteomes" id="UP000594967"/>
    </source>
</evidence>
<dbReference type="SUPFAM" id="SSF56014">
    <property type="entry name" value="Nitrite and sulphite reductase 4Fe-4S domain-like"/>
    <property type="match status" value="1"/>
</dbReference>
<dbReference type="InterPro" id="IPR045854">
    <property type="entry name" value="NO2/SO3_Rdtase_4Fe4S_sf"/>
</dbReference>
<dbReference type="GO" id="GO:0042128">
    <property type="term" value="P:nitrate assimilation"/>
    <property type="evidence" value="ECO:0007669"/>
    <property type="project" value="UniProtKB-UniPathway"/>
</dbReference>
<dbReference type="NCBIfam" id="NF011565">
    <property type="entry name" value="PRK14989.1"/>
    <property type="match status" value="1"/>
</dbReference>
<dbReference type="Gene3D" id="3.30.413.10">
    <property type="entry name" value="Sulfite Reductase Hemoprotein, domain 1"/>
    <property type="match status" value="1"/>
</dbReference>
<organism evidence="21 22">
    <name type="scientific">Serratia plymuthica</name>
    <dbReference type="NCBI Taxonomy" id="82996"/>
    <lineage>
        <taxon>Bacteria</taxon>
        <taxon>Pseudomonadati</taxon>
        <taxon>Pseudomonadota</taxon>
        <taxon>Gammaproteobacteria</taxon>
        <taxon>Enterobacterales</taxon>
        <taxon>Yersiniaceae</taxon>
        <taxon>Serratia</taxon>
    </lineage>
</organism>
<dbReference type="PANTHER" id="PTHR43809:SF1">
    <property type="entry name" value="NITRITE REDUCTASE (NADH) LARGE SUBUNIT"/>
    <property type="match status" value="1"/>
</dbReference>
<dbReference type="STRING" id="82996.ADP72_21625"/>
<dbReference type="CDD" id="cd19944">
    <property type="entry name" value="NirB_Fer2_BFD-like_2"/>
    <property type="match status" value="1"/>
</dbReference>
<dbReference type="GO" id="GO:0051537">
    <property type="term" value="F:2 iron, 2 sulfur cluster binding"/>
    <property type="evidence" value="ECO:0007669"/>
    <property type="project" value="UniProtKB-KW"/>
</dbReference>
<keyword evidence="11" id="KW-0274">FAD</keyword>
<dbReference type="Pfam" id="PF07992">
    <property type="entry name" value="Pyr_redox_2"/>
    <property type="match status" value="2"/>
</dbReference>
<dbReference type="Gene3D" id="2.102.10.10">
    <property type="entry name" value="Rieske [2Fe-2S] iron-sulphur domain"/>
    <property type="match status" value="1"/>
</dbReference>
<dbReference type="InterPro" id="IPR016156">
    <property type="entry name" value="FAD/NAD-linked_Rdtase_dimer_sf"/>
</dbReference>
<dbReference type="SUPFAM" id="SSF55124">
    <property type="entry name" value="Nitrite/Sulfite reductase N-terminal domain-like"/>
    <property type="match status" value="1"/>
</dbReference>
<comment type="similarity">
    <text evidence="5">Belongs to the nitrite and sulfite reductase 4Fe-4S domain family.</text>
</comment>